<dbReference type="STRING" id="226910.UCMB321_0259"/>
<dbReference type="CDD" id="cd04647">
    <property type="entry name" value="LbH_MAT_like"/>
    <property type="match status" value="1"/>
</dbReference>
<name>A0A0C2ILU3_9PSED</name>
<sequence>MKHRLFHSLNLRQALPEYAEKMGVSLEELDSSYQWMLENDVCFEQPLKGNTLCFISYLNIEPRIEPPLARRFYALLGRELKGALIPLYGINWPTLRDRMLRWWELAYNILICKIPSHTLRLLWLRAGGAKIGKGSTVWRNTEVLGVDSLRIGNDSTVGWHCQLDARGGLIIGDHVTIASHVLIIAGGHDVQAPEFWAIGGPVYIRDYAWIASRALLSFGADIGEGAVVGGQCVVSKPIPAYAIVGGPDAAIKGERCRGLNYKVGGKSLFTLFH</sequence>
<dbReference type="Proteomes" id="UP000031535">
    <property type="component" value="Unassembled WGS sequence"/>
</dbReference>
<dbReference type="GO" id="GO:0008374">
    <property type="term" value="F:O-acyltransferase activity"/>
    <property type="evidence" value="ECO:0007669"/>
    <property type="project" value="TreeGrafter"/>
</dbReference>
<dbReference type="SUPFAM" id="SSF51161">
    <property type="entry name" value="Trimeric LpxA-like enzymes"/>
    <property type="match status" value="1"/>
</dbReference>
<dbReference type="GO" id="GO:0005829">
    <property type="term" value="C:cytosol"/>
    <property type="evidence" value="ECO:0007669"/>
    <property type="project" value="TreeGrafter"/>
</dbReference>
<organism evidence="3 4">
    <name type="scientific">Pseudomonas batumici</name>
    <dbReference type="NCBI Taxonomy" id="226910"/>
    <lineage>
        <taxon>Bacteria</taxon>
        <taxon>Pseudomonadati</taxon>
        <taxon>Pseudomonadota</taxon>
        <taxon>Gammaproteobacteria</taxon>
        <taxon>Pseudomonadales</taxon>
        <taxon>Pseudomonadaceae</taxon>
        <taxon>Pseudomonas</taxon>
    </lineage>
</organism>
<dbReference type="PANTHER" id="PTHR23416:SF23">
    <property type="entry name" value="ACETYLTRANSFERASE C18B11.09C-RELATED"/>
    <property type="match status" value="1"/>
</dbReference>
<evidence type="ECO:0000256" key="1">
    <source>
        <dbReference type="ARBA" id="ARBA00007274"/>
    </source>
</evidence>
<dbReference type="PANTHER" id="PTHR23416">
    <property type="entry name" value="SIALIC ACID SYNTHASE-RELATED"/>
    <property type="match status" value="1"/>
</dbReference>
<dbReference type="InterPro" id="IPR051159">
    <property type="entry name" value="Hexapeptide_acetyltransf"/>
</dbReference>
<accession>A0A0C2ILU3</accession>
<keyword evidence="4" id="KW-1185">Reference proteome</keyword>
<comment type="similarity">
    <text evidence="1">Belongs to the transferase hexapeptide repeat family.</text>
</comment>
<reference evidence="3 4" key="1">
    <citation type="submission" date="2015-01" db="EMBL/GenBank/DDBJ databases">
        <title>Complete genome of Pseudomonas batumici UCM B-321 producer of the batumin antibiotic with strong antistaphilococcal and potential anticancer activity.</title>
        <authorList>
            <person name="Klochko V.V."/>
            <person name="Zelena L.B."/>
            <person name="Elena K.A."/>
            <person name="Reva O.N."/>
        </authorList>
    </citation>
    <scope>NUCLEOTIDE SEQUENCE [LARGE SCALE GENOMIC DNA]</scope>
    <source>
        <strain evidence="3 4">UCM B-321</strain>
    </source>
</reference>
<dbReference type="PATRIC" id="fig|226910.6.peg.260"/>
<proteinExistence type="inferred from homology"/>
<dbReference type="OrthoDB" id="9815592at2"/>
<protein>
    <submittedName>
        <fullName evidence="3">Transferase hexapeptide repeat</fullName>
    </submittedName>
</protein>
<comment type="caution">
    <text evidence="3">The sequence shown here is derived from an EMBL/GenBank/DDBJ whole genome shotgun (WGS) entry which is preliminary data.</text>
</comment>
<evidence type="ECO:0000313" key="3">
    <source>
        <dbReference type="EMBL" id="KIH85892.1"/>
    </source>
</evidence>
<dbReference type="RefSeq" id="WP_040063227.1">
    <property type="nucleotide sequence ID" value="NZ_JXDG01000003.1"/>
</dbReference>
<dbReference type="InterPro" id="IPR011004">
    <property type="entry name" value="Trimer_LpxA-like_sf"/>
</dbReference>
<evidence type="ECO:0000256" key="2">
    <source>
        <dbReference type="ARBA" id="ARBA00022679"/>
    </source>
</evidence>
<gene>
    <name evidence="3" type="ORF">UCMB321_0259</name>
</gene>
<keyword evidence="2 3" id="KW-0808">Transferase</keyword>
<dbReference type="Gene3D" id="2.160.10.10">
    <property type="entry name" value="Hexapeptide repeat proteins"/>
    <property type="match status" value="1"/>
</dbReference>
<dbReference type="AlphaFoldDB" id="A0A0C2ILU3"/>
<evidence type="ECO:0000313" key="4">
    <source>
        <dbReference type="Proteomes" id="UP000031535"/>
    </source>
</evidence>
<dbReference type="EMBL" id="JXDG01000003">
    <property type="protein sequence ID" value="KIH85892.1"/>
    <property type="molecule type" value="Genomic_DNA"/>
</dbReference>